<dbReference type="Proteomes" id="UP001161391">
    <property type="component" value="Unassembled WGS sequence"/>
</dbReference>
<reference evidence="4" key="1">
    <citation type="journal article" date="2014" name="Int. J. Syst. Evol. Microbiol.">
        <title>Complete genome of a new Firmicutes species belonging to the dominant human colonic microbiota ('Ruminococcus bicirculans') reveals two chromosomes and a selective capacity to utilize plant glucans.</title>
        <authorList>
            <consortium name="NISC Comparative Sequencing Program"/>
            <person name="Wegmann U."/>
            <person name="Louis P."/>
            <person name="Goesmann A."/>
            <person name="Henrissat B."/>
            <person name="Duncan S.H."/>
            <person name="Flint H.J."/>
        </authorList>
    </citation>
    <scope>NUCLEOTIDE SEQUENCE</scope>
    <source>
        <strain evidence="4">NBRC 108219</strain>
    </source>
</reference>
<gene>
    <name evidence="4" type="ORF">GCM10007853_09530</name>
</gene>
<feature type="transmembrane region" description="Helical" evidence="3">
    <location>
        <begin position="136"/>
        <end position="157"/>
    </location>
</feature>
<keyword evidence="3" id="KW-1133">Transmembrane helix</keyword>
<organism evidence="4 5">
    <name type="scientific">Algimonas ampicilliniresistens</name>
    <dbReference type="NCBI Taxonomy" id="1298735"/>
    <lineage>
        <taxon>Bacteria</taxon>
        <taxon>Pseudomonadati</taxon>
        <taxon>Pseudomonadota</taxon>
        <taxon>Alphaproteobacteria</taxon>
        <taxon>Maricaulales</taxon>
        <taxon>Robiginitomaculaceae</taxon>
        <taxon>Algimonas</taxon>
    </lineage>
</organism>
<name>A0ABQ5V7X5_9PROT</name>
<keyword evidence="1" id="KW-0175">Coiled coil</keyword>
<feature type="coiled-coil region" evidence="1">
    <location>
        <begin position="470"/>
        <end position="497"/>
    </location>
</feature>
<feature type="compositionally biased region" description="Pro residues" evidence="2">
    <location>
        <begin position="624"/>
        <end position="638"/>
    </location>
</feature>
<comment type="caution">
    <text evidence="4">The sequence shown here is derived from an EMBL/GenBank/DDBJ whole genome shotgun (WGS) entry which is preliminary data.</text>
</comment>
<feature type="region of interest" description="Disordered" evidence="2">
    <location>
        <begin position="557"/>
        <end position="640"/>
    </location>
</feature>
<keyword evidence="3" id="KW-0812">Transmembrane</keyword>
<evidence type="ECO:0000256" key="1">
    <source>
        <dbReference type="SAM" id="Coils"/>
    </source>
</evidence>
<feature type="region of interest" description="Disordered" evidence="2">
    <location>
        <begin position="25"/>
        <end position="47"/>
    </location>
</feature>
<accession>A0ABQ5V7X5</accession>
<keyword evidence="3" id="KW-0472">Membrane</keyword>
<feature type="compositionally biased region" description="Basic and acidic residues" evidence="2">
    <location>
        <begin position="587"/>
        <end position="601"/>
    </location>
</feature>
<evidence type="ECO:0000313" key="5">
    <source>
        <dbReference type="Proteomes" id="UP001161391"/>
    </source>
</evidence>
<keyword evidence="5" id="KW-1185">Reference proteome</keyword>
<evidence type="ECO:0000256" key="2">
    <source>
        <dbReference type="SAM" id="MobiDB-lite"/>
    </source>
</evidence>
<feature type="transmembrane region" description="Helical" evidence="3">
    <location>
        <begin position="163"/>
        <end position="189"/>
    </location>
</feature>
<evidence type="ECO:0000313" key="4">
    <source>
        <dbReference type="EMBL" id="GLQ23079.1"/>
    </source>
</evidence>
<feature type="compositionally biased region" description="Basic and acidic residues" evidence="2">
    <location>
        <begin position="609"/>
        <end position="623"/>
    </location>
</feature>
<evidence type="ECO:0000256" key="3">
    <source>
        <dbReference type="SAM" id="Phobius"/>
    </source>
</evidence>
<sequence>MSDISKKIFSIDPEPDEEPIALVPEPVEDELSSEAADVGTDSPQTNGKLGLRTVVDIPTTLFRPIIELVEPADDDIEDHAPADAELNEPPITVMRLDQIIPSKEEVASNTVAADMIAPVRPVVVAPSYDAPTRLGWIGPLLAVLTVIGVGALAYAYIQDAQTVSPIGLAGLIMAAFVSTATVLALWASLRTLGQTQTRSMQLAEIADRLTRADQSVTEDITNMSSAIRRELAQVDSRMAQSRAELDTLVAQITRQSADMDGKTRLMVDRTESIARAMTDHRDAFSDLSSTFETQMSTLADTVDRHRGQLASVSDAAVEQVGAAMDGLDRATQQTSERSSSLSDIAKTAEQIFTDAEGRLSIMSDKISERAAELDRVYERQAEHLASLDGQLSGETTAVETALAKQTDQLSAIDAQIEITEGRLTALLDHARGIQAQLTARLSDIDSTMSESDTRSKAFTADIADRVSDSVAQTRRELSIMEGELRALQSRMDGAKALDLGLEVPDTKQPSPSGRLHLKPLDSDFPPVEPEDLAIPELPEDQTLDLIEPLDLPMDTIQPQPSAPTLSDLDLVRRPGEEAPSGRMFGRSKKDEQDKEDWRWRDMLGSMDPITRDTPSRGNSRIDRPPPGVPLSPPPPTPKLPDGSDVVARLCEVKLAPSAVVDQGTIIDATEARREGGETAQSEAVFSRLNAPVIHLRGVLSADLEFRLRAEGFRRNFDTHLQTQRDQTKIRAELGTASGRAYLLCAAALMTS</sequence>
<protein>
    <submittedName>
        <fullName evidence="4">Uncharacterized protein</fullName>
    </submittedName>
</protein>
<reference evidence="4" key="2">
    <citation type="submission" date="2023-01" db="EMBL/GenBank/DDBJ databases">
        <title>Draft genome sequence of Algimonas ampicilliniresistens strain NBRC 108219.</title>
        <authorList>
            <person name="Sun Q."/>
            <person name="Mori K."/>
        </authorList>
    </citation>
    <scope>NUCLEOTIDE SEQUENCE</scope>
    <source>
        <strain evidence="4">NBRC 108219</strain>
    </source>
</reference>
<proteinExistence type="predicted"/>
<dbReference type="RefSeq" id="WP_284388128.1">
    <property type="nucleotide sequence ID" value="NZ_BSNK01000001.1"/>
</dbReference>
<dbReference type="EMBL" id="BSNK01000001">
    <property type="protein sequence ID" value="GLQ23079.1"/>
    <property type="molecule type" value="Genomic_DNA"/>
</dbReference>